<accession>A0A5C6SL50</accession>
<dbReference type="EMBL" id="VMNF01000012">
    <property type="protein sequence ID" value="TXB99332.1"/>
    <property type="molecule type" value="Genomic_DNA"/>
</dbReference>
<name>A0A5C6SL50_FUSOC</name>
<proteinExistence type="predicted"/>
<evidence type="ECO:0000313" key="1">
    <source>
        <dbReference type="EMBL" id="TXB99332.1"/>
    </source>
</evidence>
<reference evidence="1 2" key="1">
    <citation type="submission" date="2019-07" db="EMBL/GenBank/DDBJ databases">
        <title>The First High-Quality Draft Genome Sequence of the Causal Agent of the Current Panama Disease Epidemic.</title>
        <authorList>
            <person name="Warmington R.J."/>
            <person name="Kay W."/>
            <person name="Jeffries A."/>
            <person name="Bebber D."/>
            <person name="Moore K."/>
            <person name="Studholme D.J."/>
        </authorList>
    </citation>
    <scope>NUCLEOTIDE SEQUENCE [LARGE SCALE GENOMIC DNA]</scope>
    <source>
        <strain evidence="1 2">TR4</strain>
    </source>
</reference>
<comment type="caution">
    <text evidence="1">The sequence shown here is derived from an EMBL/GenBank/DDBJ whole genome shotgun (WGS) entry which is preliminary data.</text>
</comment>
<sequence length="72" mass="8676">MFILSAYQGMDRAGMMYRYAAYEMFRRLHLDRTFNKIKDDPGQTRQREIISKAAWGLFCFKRYVTDRVHVGF</sequence>
<evidence type="ECO:0008006" key="3">
    <source>
        <dbReference type="Google" id="ProtNLM"/>
    </source>
</evidence>
<protein>
    <recommendedName>
        <fullName evidence="3">Transcription factor domain-containing protein</fullName>
    </recommendedName>
</protein>
<gene>
    <name evidence="1" type="ORF">FocTR4_00012388</name>
</gene>
<organism evidence="1 2">
    <name type="scientific">Fusarium oxysporum f. sp. cubense</name>
    <dbReference type="NCBI Taxonomy" id="61366"/>
    <lineage>
        <taxon>Eukaryota</taxon>
        <taxon>Fungi</taxon>
        <taxon>Dikarya</taxon>
        <taxon>Ascomycota</taxon>
        <taxon>Pezizomycotina</taxon>
        <taxon>Sordariomycetes</taxon>
        <taxon>Hypocreomycetidae</taxon>
        <taxon>Hypocreales</taxon>
        <taxon>Nectriaceae</taxon>
        <taxon>Fusarium</taxon>
        <taxon>Fusarium oxysporum species complex</taxon>
    </lineage>
</organism>
<dbReference type="AlphaFoldDB" id="A0A5C6SL50"/>
<evidence type="ECO:0000313" key="2">
    <source>
        <dbReference type="Proteomes" id="UP000321331"/>
    </source>
</evidence>
<dbReference type="Proteomes" id="UP000321331">
    <property type="component" value="Unassembled WGS sequence"/>
</dbReference>